<comment type="subcellular location">
    <subcellularLocation>
        <location evidence="2">Cytoplasm</location>
    </subcellularLocation>
</comment>
<keyword evidence="7" id="KW-0820">tRNA-binding</keyword>
<dbReference type="AlphaFoldDB" id="A0A382P1M3"/>
<keyword evidence="6" id="KW-0963">Cytoplasm</keyword>
<evidence type="ECO:0000256" key="12">
    <source>
        <dbReference type="ARBA" id="ARBA00022917"/>
    </source>
</evidence>
<dbReference type="GO" id="GO:0000049">
    <property type="term" value="F:tRNA binding"/>
    <property type="evidence" value="ECO:0007669"/>
    <property type="project" value="UniProtKB-KW"/>
</dbReference>
<evidence type="ECO:0000256" key="1">
    <source>
        <dbReference type="ARBA" id="ARBA00003314"/>
    </source>
</evidence>
<evidence type="ECO:0000256" key="13">
    <source>
        <dbReference type="ARBA" id="ARBA00023146"/>
    </source>
</evidence>
<name>A0A382P1M3_9ZZZZ</name>
<evidence type="ECO:0000256" key="2">
    <source>
        <dbReference type="ARBA" id="ARBA00004496"/>
    </source>
</evidence>
<evidence type="ECO:0000256" key="9">
    <source>
        <dbReference type="ARBA" id="ARBA00022741"/>
    </source>
</evidence>
<keyword evidence="11" id="KW-0694">RNA-binding</keyword>
<keyword evidence="8" id="KW-0436">Ligase</keyword>
<dbReference type="Gene3D" id="2.40.50.140">
    <property type="entry name" value="Nucleic acid-binding proteins"/>
    <property type="match status" value="1"/>
</dbReference>
<proteinExistence type="predicted"/>
<reference evidence="17" key="1">
    <citation type="submission" date="2018-05" db="EMBL/GenBank/DDBJ databases">
        <authorList>
            <person name="Lanie J.A."/>
            <person name="Ng W.-L."/>
            <person name="Kazmierczak K.M."/>
            <person name="Andrzejewski T.M."/>
            <person name="Davidsen T.M."/>
            <person name="Wayne K.J."/>
            <person name="Tettelin H."/>
            <person name="Glass J.I."/>
            <person name="Rusch D."/>
            <person name="Podicherti R."/>
            <person name="Tsui H.-C.T."/>
            <person name="Winkler M.E."/>
        </authorList>
    </citation>
    <scope>NUCLEOTIDE SEQUENCE</scope>
</reference>
<dbReference type="FunFam" id="2.40.50.140:FF:000042">
    <property type="entry name" value="Methionine--tRNA ligase"/>
    <property type="match status" value="1"/>
</dbReference>
<evidence type="ECO:0000256" key="10">
    <source>
        <dbReference type="ARBA" id="ARBA00022840"/>
    </source>
</evidence>
<evidence type="ECO:0000256" key="15">
    <source>
        <dbReference type="ARBA" id="ARBA00047364"/>
    </source>
</evidence>
<dbReference type="InterPro" id="IPR002547">
    <property type="entry name" value="tRNA-bd_dom"/>
</dbReference>
<evidence type="ECO:0000256" key="14">
    <source>
        <dbReference type="ARBA" id="ARBA00030904"/>
    </source>
</evidence>
<dbReference type="PANTHER" id="PTHR11586:SF37">
    <property type="entry name" value="TRNA-BINDING DOMAIN-CONTAINING PROTEIN"/>
    <property type="match status" value="1"/>
</dbReference>
<accession>A0A382P1M3</accession>
<dbReference type="GO" id="GO:0006431">
    <property type="term" value="P:methionyl-tRNA aminoacylation"/>
    <property type="evidence" value="ECO:0007669"/>
    <property type="project" value="InterPro"/>
</dbReference>
<dbReference type="InterPro" id="IPR004495">
    <property type="entry name" value="Met-tRNA-synth_bsu_C"/>
</dbReference>
<dbReference type="CDD" id="cd02800">
    <property type="entry name" value="tRNA_bind_EcMetRS_like"/>
    <property type="match status" value="1"/>
</dbReference>
<comment type="subunit">
    <text evidence="3">Homodimer.</text>
</comment>
<dbReference type="EC" id="6.1.1.10" evidence="4"/>
<dbReference type="SUPFAM" id="SSF50249">
    <property type="entry name" value="Nucleic acid-binding proteins"/>
    <property type="match status" value="1"/>
</dbReference>
<keyword evidence="10" id="KW-0067">ATP-binding</keyword>
<dbReference type="EMBL" id="UINC01104211">
    <property type="protein sequence ID" value="SVC67196.1"/>
    <property type="molecule type" value="Genomic_DNA"/>
</dbReference>
<dbReference type="GO" id="GO:0004825">
    <property type="term" value="F:methionine-tRNA ligase activity"/>
    <property type="evidence" value="ECO:0007669"/>
    <property type="project" value="UniProtKB-EC"/>
</dbReference>
<organism evidence="17">
    <name type="scientific">marine metagenome</name>
    <dbReference type="NCBI Taxonomy" id="408172"/>
    <lineage>
        <taxon>unclassified sequences</taxon>
        <taxon>metagenomes</taxon>
        <taxon>ecological metagenomes</taxon>
    </lineage>
</organism>
<evidence type="ECO:0000256" key="8">
    <source>
        <dbReference type="ARBA" id="ARBA00022598"/>
    </source>
</evidence>
<evidence type="ECO:0000259" key="16">
    <source>
        <dbReference type="PROSITE" id="PS50886"/>
    </source>
</evidence>
<gene>
    <name evidence="17" type="ORF">METZ01_LOCUS320050</name>
</gene>
<dbReference type="GO" id="GO:0005524">
    <property type="term" value="F:ATP binding"/>
    <property type="evidence" value="ECO:0007669"/>
    <property type="project" value="UniProtKB-KW"/>
</dbReference>
<protein>
    <recommendedName>
        <fullName evidence="5">Methionine--tRNA ligase</fullName>
        <ecNumber evidence="4">6.1.1.10</ecNumber>
    </recommendedName>
    <alternativeName>
        <fullName evidence="14">Methionyl-tRNA synthetase</fullName>
    </alternativeName>
</protein>
<dbReference type="PROSITE" id="PS50886">
    <property type="entry name" value="TRBD"/>
    <property type="match status" value="1"/>
</dbReference>
<dbReference type="InterPro" id="IPR051270">
    <property type="entry name" value="Tyrosine-tRNA_ligase_regulator"/>
</dbReference>
<keyword evidence="13" id="KW-0030">Aminoacyl-tRNA synthetase</keyword>
<dbReference type="NCBIfam" id="TIGR00399">
    <property type="entry name" value="metG_C_term"/>
    <property type="match status" value="1"/>
</dbReference>
<evidence type="ECO:0000256" key="7">
    <source>
        <dbReference type="ARBA" id="ARBA00022555"/>
    </source>
</evidence>
<evidence type="ECO:0000256" key="4">
    <source>
        <dbReference type="ARBA" id="ARBA00012838"/>
    </source>
</evidence>
<comment type="function">
    <text evidence="1">Is required not only for elongation of protein synthesis but also for the initiation of all mRNA translation through initiator tRNA(fMet) aminoacylation.</text>
</comment>
<evidence type="ECO:0000256" key="6">
    <source>
        <dbReference type="ARBA" id="ARBA00022490"/>
    </source>
</evidence>
<dbReference type="Pfam" id="PF01588">
    <property type="entry name" value="tRNA_bind"/>
    <property type="match status" value="1"/>
</dbReference>
<evidence type="ECO:0000313" key="17">
    <source>
        <dbReference type="EMBL" id="SVC67196.1"/>
    </source>
</evidence>
<comment type="catalytic activity">
    <reaction evidence="15">
        <text>tRNA(Met) + L-methionine + ATP = L-methionyl-tRNA(Met) + AMP + diphosphate</text>
        <dbReference type="Rhea" id="RHEA:13481"/>
        <dbReference type="Rhea" id="RHEA-COMP:9667"/>
        <dbReference type="Rhea" id="RHEA-COMP:9698"/>
        <dbReference type="ChEBI" id="CHEBI:30616"/>
        <dbReference type="ChEBI" id="CHEBI:33019"/>
        <dbReference type="ChEBI" id="CHEBI:57844"/>
        <dbReference type="ChEBI" id="CHEBI:78442"/>
        <dbReference type="ChEBI" id="CHEBI:78530"/>
        <dbReference type="ChEBI" id="CHEBI:456215"/>
        <dbReference type="EC" id="6.1.1.10"/>
    </reaction>
</comment>
<feature type="domain" description="TRNA-binding" evidence="16">
    <location>
        <begin position="8"/>
        <end position="109"/>
    </location>
</feature>
<keyword evidence="12" id="KW-0648">Protein biosynthesis</keyword>
<sequence length="109" mass="11947">MDEIEIEEFSKIDLRVGRINKASYIEGADRLLKLLVDLGEEQREILAGIRTAYEPKELQGKFIVVVANLKSRKMRFGVSQGMILAAGPGGKNIFLLSPDSGAVPGMKIS</sequence>
<dbReference type="PANTHER" id="PTHR11586">
    <property type="entry name" value="TRNA-AMINOACYLATION COFACTOR ARC1 FAMILY MEMBER"/>
    <property type="match status" value="1"/>
</dbReference>
<dbReference type="InterPro" id="IPR012340">
    <property type="entry name" value="NA-bd_OB-fold"/>
</dbReference>
<evidence type="ECO:0000256" key="11">
    <source>
        <dbReference type="ARBA" id="ARBA00022884"/>
    </source>
</evidence>
<evidence type="ECO:0000256" key="3">
    <source>
        <dbReference type="ARBA" id="ARBA00011738"/>
    </source>
</evidence>
<evidence type="ECO:0000256" key="5">
    <source>
        <dbReference type="ARBA" id="ARBA00018753"/>
    </source>
</evidence>
<keyword evidence="9" id="KW-0547">Nucleotide-binding</keyword>
<dbReference type="GO" id="GO:0005737">
    <property type="term" value="C:cytoplasm"/>
    <property type="evidence" value="ECO:0007669"/>
    <property type="project" value="UniProtKB-SubCell"/>
</dbReference>